<gene>
    <name evidence="5" type="ORF">C7M84_011357</name>
</gene>
<dbReference type="Proteomes" id="UP000283509">
    <property type="component" value="Unassembled WGS sequence"/>
</dbReference>
<keyword evidence="2" id="KW-0863">Zinc-finger</keyword>
<evidence type="ECO:0000313" key="5">
    <source>
        <dbReference type="EMBL" id="ROT70349.1"/>
    </source>
</evidence>
<organism evidence="5 6">
    <name type="scientific">Penaeus vannamei</name>
    <name type="common">Whiteleg shrimp</name>
    <name type="synonym">Litopenaeus vannamei</name>
    <dbReference type="NCBI Taxonomy" id="6689"/>
    <lineage>
        <taxon>Eukaryota</taxon>
        <taxon>Metazoa</taxon>
        <taxon>Ecdysozoa</taxon>
        <taxon>Arthropoda</taxon>
        <taxon>Crustacea</taxon>
        <taxon>Multicrustacea</taxon>
        <taxon>Malacostraca</taxon>
        <taxon>Eumalacostraca</taxon>
        <taxon>Eucarida</taxon>
        <taxon>Decapoda</taxon>
        <taxon>Dendrobranchiata</taxon>
        <taxon>Penaeoidea</taxon>
        <taxon>Penaeidae</taxon>
        <taxon>Penaeus</taxon>
    </lineage>
</organism>
<dbReference type="GO" id="GO:0008270">
    <property type="term" value="F:zinc ion binding"/>
    <property type="evidence" value="ECO:0007669"/>
    <property type="project" value="UniProtKB-KW"/>
</dbReference>
<feature type="domain" description="RPA-interacting protein C-terminal" evidence="4">
    <location>
        <begin position="15"/>
        <end position="108"/>
    </location>
</feature>
<evidence type="ECO:0000313" key="6">
    <source>
        <dbReference type="Proteomes" id="UP000283509"/>
    </source>
</evidence>
<reference evidence="5 6" key="1">
    <citation type="submission" date="2018-04" db="EMBL/GenBank/DDBJ databases">
        <authorList>
            <person name="Zhang X."/>
            <person name="Yuan J."/>
            <person name="Li F."/>
            <person name="Xiang J."/>
        </authorList>
    </citation>
    <scope>NUCLEOTIDE SEQUENCE [LARGE SCALE GENOMIC DNA]</scope>
    <source>
        <tissue evidence="5">Muscle</tissue>
    </source>
</reference>
<reference evidence="5 6" key="2">
    <citation type="submission" date="2019-01" db="EMBL/GenBank/DDBJ databases">
        <title>The decoding of complex shrimp genome reveals the adaptation for benthos swimmer, frequently molting mechanism and breeding impact on genome.</title>
        <authorList>
            <person name="Sun Y."/>
            <person name="Gao Y."/>
            <person name="Yu Y."/>
        </authorList>
    </citation>
    <scope>NUCLEOTIDE SEQUENCE [LARGE SCALE GENOMIC DNA]</scope>
    <source>
        <tissue evidence="5">Muscle</tissue>
    </source>
</reference>
<dbReference type="PANTHER" id="PTHR31742">
    <property type="entry name" value="RPA-INTERACTING PROTEIN RPAIN"/>
    <property type="match status" value="1"/>
</dbReference>
<comment type="caution">
    <text evidence="5">The sequence shown here is derived from an EMBL/GenBank/DDBJ whole genome shotgun (WGS) entry which is preliminary data.</text>
</comment>
<dbReference type="GO" id="GO:0005634">
    <property type="term" value="C:nucleus"/>
    <property type="evidence" value="ECO:0007669"/>
    <property type="project" value="TreeGrafter"/>
</dbReference>
<evidence type="ECO:0000256" key="2">
    <source>
        <dbReference type="ARBA" id="ARBA00022771"/>
    </source>
</evidence>
<evidence type="ECO:0000256" key="3">
    <source>
        <dbReference type="ARBA" id="ARBA00022833"/>
    </source>
</evidence>
<protein>
    <submittedName>
        <fullName evidence="5">Putative RPA-interacting protein A-like isoform X1</fullName>
    </submittedName>
</protein>
<proteinExistence type="predicted"/>
<name>A0A3R7MUY1_PENVA</name>
<evidence type="ECO:0000259" key="4">
    <source>
        <dbReference type="Pfam" id="PF14768"/>
    </source>
</evidence>
<sequence length="111" mass="11359">MLASQVAAQQNEEVICPVCQVQGLQEVAKRQGAGMGASGAEAAANVLACGCGLALQGANLTLNTVKSSLENTISHHGQSCAGQMSFTPTTDTQGANVLITCSICDWMSFLV</sequence>
<dbReference type="InterPro" id="IPR028159">
    <property type="entry name" value="RPA_interact_C_dom"/>
</dbReference>
<dbReference type="InterPro" id="IPR028156">
    <property type="entry name" value="RIP"/>
</dbReference>
<dbReference type="PANTHER" id="PTHR31742:SF1">
    <property type="entry name" value="RPA-INTERACTING PROTEIN"/>
    <property type="match status" value="1"/>
</dbReference>
<accession>A0A3R7MUY1</accession>
<evidence type="ECO:0000256" key="1">
    <source>
        <dbReference type="ARBA" id="ARBA00022723"/>
    </source>
</evidence>
<keyword evidence="1" id="KW-0479">Metal-binding</keyword>
<keyword evidence="6" id="KW-1185">Reference proteome</keyword>
<keyword evidence="3" id="KW-0862">Zinc</keyword>
<dbReference type="GO" id="GO:0006606">
    <property type="term" value="P:protein import into nucleus"/>
    <property type="evidence" value="ECO:0007669"/>
    <property type="project" value="TreeGrafter"/>
</dbReference>
<dbReference type="EMBL" id="QCYY01002438">
    <property type="protein sequence ID" value="ROT70349.1"/>
    <property type="molecule type" value="Genomic_DNA"/>
</dbReference>
<dbReference type="OrthoDB" id="6362909at2759"/>
<dbReference type="AlphaFoldDB" id="A0A3R7MUY1"/>
<dbReference type="Pfam" id="PF14768">
    <property type="entry name" value="RPA_interact_C"/>
    <property type="match status" value="1"/>
</dbReference>